<evidence type="ECO:0000313" key="5">
    <source>
        <dbReference type="Proteomes" id="UP001225598"/>
    </source>
</evidence>
<dbReference type="RefSeq" id="WP_284825083.1">
    <property type="nucleotide sequence ID" value="NZ_CP126969.1"/>
</dbReference>
<dbReference type="Proteomes" id="UP001225598">
    <property type="component" value="Chromosome"/>
</dbReference>
<gene>
    <name evidence="4" type="ORF">QP027_11890</name>
</gene>
<proteinExistence type="predicted"/>
<keyword evidence="5" id="KW-1185">Reference proteome</keyword>
<feature type="domain" description="Transcriptional regulator DIP2311-like C-terminal" evidence="3">
    <location>
        <begin position="509"/>
        <end position="569"/>
    </location>
</feature>
<evidence type="ECO:0000259" key="3">
    <source>
        <dbReference type="Pfam" id="PF22168"/>
    </source>
</evidence>
<dbReference type="Gene3D" id="6.10.10.130">
    <property type="match status" value="1"/>
</dbReference>
<dbReference type="InterPro" id="IPR036388">
    <property type="entry name" value="WH-like_DNA-bd_sf"/>
</dbReference>
<evidence type="ECO:0000259" key="1">
    <source>
        <dbReference type="Pfam" id="PF04326"/>
    </source>
</evidence>
<name>A0ABY8VHM6_9CORY</name>
<dbReference type="Pfam" id="PF22168">
    <property type="entry name" value="DIP2311-like_C"/>
    <property type="match status" value="1"/>
</dbReference>
<dbReference type="PANTHER" id="PTHR30595">
    <property type="entry name" value="GLPR-RELATED TRANSCRIPTIONAL REPRESSOR"/>
    <property type="match status" value="1"/>
</dbReference>
<dbReference type="Gene3D" id="3.30.565.60">
    <property type="match status" value="1"/>
</dbReference>
<reference evidence="4 5" key="1">
    <citation type="submission" date="2023-05" db="EMBL/GenBank/DDBJ databases">
        <title>Corynebacterium suedekumii sp. nov. and Corynebacterium breve sp. nov. isolated from raw cow's milk.</title>
        <authorList>
            <person name="Baer M.K."/>
            <person name="Mehl L."/>
            <person name="Hellmuth R."/>
            <person name="Marke G."/>
            <person name="Lipski A."/>
        </authorList>
    </citation>
    <scope>NUCLEOTIDE SEQUENCE [LARGE SCALE GENOMIC DNA]</scope>
    <source>
        <strain evidence="4 5">R4</strain>
    </source>
</reference>
<sequence>MVVQRGLERRRQLEQMVDDILKTSSNGALQMTTESEAIDFKEEAGRRQGRDLLPGQPDNQVAATKLADEVACMANSPGGGVLIVGVEDKTGRVIGTELDIEKLRQRIHSGVGVAPSIQDYSVEGLRVLAIYVAESSEPVEDTSGRLRWRVSDRCVEVDRSEWWQHRDTVRGYDPLASASTKTAADVRPGALGIARRWRGVEDITDMDFLRELGALRSDGHLSEAAALLFTSLGRVAVELTQFNVPSGQVLNRVQPAKELSLVEQIDAVESALAIMNTKITVETGLSHRQIDRIPQTAVREAILNGVIHRDWNLMAPTDVRWTDADSMLEVRSPGGFIGEVNEHNILSQREARYPALADLFRAVGLVDKQGVGVDRMYRAMISLGHTVPVIEEVAGPYVHVTLVGGQPKRPVLEVMDAVRPAERRDDYRLSIILHQLLHKPFLTISSLARALQSSEEAARVALQVALQTVVRGAPFLQRFGDAWLLGEKVLEILEQDHDLVTPLVAYRGTDEDAAYSTIKLWLAENSGITTGDLMTLSGMARGTAKKILDNLVAAGDLVPKGKGRSSRYETAQP</sequence>
<protein>
    <submittedName>
        <fullName evidence="4">DUF5635 domain-containing protein</fullName>
    </submittedName>
</protein>
<dbReference type="Pfam" id="PF04326">
    <property type="entry name" value="SLFN_AlbA_2"/>
    <property type="match status" value="1"/>
</dbReference>
<dbReference type="InterPro" id="IPR040728">
    <property type="entry name" value="DUF5635"/>
</dbReference>
<feature type="domain" description="DUF5635" evidence="2">
    <location>
        <begin position="410"/>
        <end position="493"/>
    </location>
</feature>
<dbReference type="InterPro" id="IPR038461">
    <property type="entry name" value="Schlafen_AlbA_2_dom_sf"/>
</dbReference>
<dbReference type="InterPro" id="IPR054760">
    <property type="entry name" value="DIP2311-like_C"/>
</dbReference>
<dbReference type="Gene3D" id="3.30.950.30">
    <property type="entry name" value="Schlafen, AAA domain"/>
    <property type="match status" value="1"/>
</dbReference>
<dbReference type="EMBL" id="CP126969">
    <property type="protein sequence ID" value="WIM67758.1"/>
    <property type="molecule type" value="Genomic_DNA"/>
</dbReference>
<dbReference type="PANTHER" id="PTHR30595:SF6">
    <property type="entry name" value="SCHLAFEN ALBA-2 DOMAIN-CONTAINING PROTEIN"/>
    <property type="match status" value="1"/>
</dbReference>
<dbReference type="Gene3D" id="1.10.10.2340">
    <property type="match status" value="1"/>
</dbReference>
<organism evidence="4 5">
    <name type="scientific">Corynebacterium breve</name>
    <dbReference type="NCBI Taxonomy" id="3049799"/>
    <lineage>
        <taxon>Bacteria</taxon>
        <taxon>Bacillati</taxon>
        <taxon>Actinomycetota</taxon>
        <taxon>Actinomycetes</taxon>
        <taxon>Mycobacteriales</taxon>
        <taxon>Corynebacteriaceae</taxon>
        <taxon>Corynebacterium</taxon>
    </lineage>
</organism>
<accession>A0ABY8VHM6</accession>
<evidence type="ECO:0000313" key="4">
    <source>
        <dbReference type="EMBL" id="WIM67758.1"/>
    </source>
</evidence>
<dbReference type="InterPro" id="IPR007421">
    <property type="entry name" value="Schlafen_AlbA_2_dom"/>
</dbReference>
<evidence type="ECO:0000259" key="2">
    <source>
        <dbReference type="Pfam" id="PF18685"/>
    </source>
</evidence>
<dbReference type="Gene3D" id="1.10.10.10">
    <property type="entry name" value="Winged helix-like DNA-binding domain superfamily/Winged helix DNA-binding domain"/>
    <property type="match status" value="1"/>
</dbReference>
<dbReference type="InterPro" id="IPR038475">
    <property type="entry name" value="RecG_C_sf"/>
</dbReference>
<dbReference type="Pfam" id="PF13749">
    <property type="entry name" value="HATPase_c_4"/>
    <property type="match status" value="1"/>
</dbReference>
<feature type="domain" description="Schlafen AlbA-2" evidence="1">
    <location>
        <begin position="34"/>
        <end position="157"/>
    </location>
</feature>
<dbReference type="Pfam" id="PF18685">
    <property type="entry name" value="DUF5635"/>
    <property type="match status" value="1"/>
</dbReference>